<dbReference type="InterPro" id="IPR054542">
    <property type="entry name" value="Cys_met_metab_PP"/>
</dbReference>
<keyword evidence="7" id="KW-1185">Reference proteome</keyword>
<keyword evidence="4 5" id="KW-0663">Pyridoxal phosphate</keyword>
<dbReference type="GO" id="GO:0005737">
    <property type="term" value="C:cytoplasm"/>
    <property type="evidence" value="ECO:0007669"/>
    <property type="project" value="TreeGrafter"/>
</dbReference>
<dbReference type="EMBL" id="BRPK01000006">
    <property type="protein sequence ID" value="GLB39481.1"/>
    <property type="molecule type" value="Genomic_DNA"/>
</dbReference>
<dbReference type="Proteomes" id="UP001063166">
    <property type="component" value="Unassembled WGS sequence"/>
</dbReference>
<dbReference type="SUPFAM" id="SSF53383">
    <property type="entry name" value="PLP-dependent transferases"/>
    <property type="match status" value="1"/>
</dbReference>
<evidence type="ECO:0000313" key="6">
    <source>
        <dbReference type="EMBL" id="GLB39481.1"/>
    </source>
</evidence>
<evidence type="ECO:0000256" key="5">
    <source>
        <dbReference type="RuleBase" id="RU362118"/>
    </source>
</evidence>
<dbReference type="PROSITE" id="PS00868">
    <property type="entry name" value="CYS_MET_METAB_PP"/>
    <property type="match status" value="1"/>
</dbReference>
<dbReference type="NCBIfam" id="TIGR01326">
    <property type="entry name" value="OAH_OAS_sulfhy"/>
    <property type="match status" value="1"/>
</dbReference>
<dbReference type="FunFam" id="3.40.640.10:FF:000035">
    <property type="entry name" value="O-succinylhomoserine sulfhydrylase"/>
    <property type="match status" value="1"/>
</dbReference>
<keyword evidence="3" id="KW-0808">Transferase</keyword>
<dbReference type="InterPro" id="IPR015424">
    <property type="entry name" value="PyrdxlP-dep_Trfase"/>
</dbReference>
<dbReference type="GO" id="GO:0019346">
    <property type="term" value="P:transsulfuration"/>
    <property type="evidence" value="ECO:0007669"/>
    <property type="project" value="InterPro"/>
</dbReference>
<name>A0A9P3PQE6_LYOSH</name>
<dbReference type="Gene3D" id="3.90.1150.10">
    <property type="entry name" value="Aspartate Aminotransferase, domain 1"/>
    <property type="match status" value="1"/>
</dbReference>
<comment type="cofactor">
    <cofactor evidence="1 5">
        <name>pyridoxal 5'-phosphate</name>
        <dbReference type="ChEBI" id="CHEBI:597326"/>
    </cofactor>
</comment>
<gene>
    <name evidence="6" type="primary">MET15</name>
    <name evidence="6" type="ORF">LshimejAT787_0606430</name>
</gene>
<dbReference type="InterPro" id="IPR006235">
    <property type="entry name" value="OAc-hSer/O-AcSer_sulfhydrylase"/>
</dbReference>
<dbReference type="InterPro" id="IPR000277">
    <property type="entry name" value="Cys/Met-Metab_PyrdxlP-dep_enz"/>
</dbReference>
<comment type="similarity">
    <text evidence="2 5">Belongs to the trans-sulfuration enzymes family.</text>
</comment>
<protein>
    <submittedName>
        <fullName evidence="6">O-acetylhomoserine</fullName>
    </submittedName>
</protein>
<dbReference type="GO" id="GO:0030170">
    <property type="term" value="F:pyridoxal phosphate binding"/>
    <property type="evidence" value="ECO:0007669"/>
    <property type="project" value="InterPro"/>
</dbReference>
<evidence type="ECO:0000313" key="7">
    <source>
        <dbReference type="Proteomes" id="UP001063166"/>
    </source>
</evidence>
<evidence type="ECO:0000256" key="3">
    <source>
        <dbReference type="ARBA" id="ARBA00022679"/>
    </source>
</evidence>
<evidence type="ECO:0000256" key="1">
    <source>
        <dbReference type="ARBA" id="ARBA00001933"/>
    </source>
</evidence>
<organism evidence="6 7">
    <name type="scientific">Lyophyllum shimeji</name>
    <name type="common">Hon-shimeji</name>
    <name type="synonym">Tricholoma shimeji</name>
    <dbReference type="NCBI Taxonomy" id="47721"/>
    <lineage>
        <taxon>Eukaryota</taxon>
        <taxon>Fungi</taxon>
        <taxon>Dikarya</taxon>
        <taxon>Basidiomycota</taxon>
        <taxon>Agaricomycotina</taxon>
        <taxon>Agaricomycetes</taxon>
        <taxon>Agaricomycetidae</taxon>
        <taxon>Agaricales</taxon>
        <taxon>Tricholomatineae</taxon>
        <taxon>Lyophyllaceae</taxon>
        <taxon>Lyophyllum</taxon>
    </lineage>
</organism>
<accession>A0A9P3PQE6</accession>
<dbReference type="AlphaFoldDB" id="A0A9P3PQE6"/>
<dbReference type="PANTHER" id="PTHR43797">
    <property type="entry name" value="HOMOCYSTEINE/CYSTEINE SYNTHASE"/>
    <property type="match status" value="1"/>
</dbReference>
<reference evidence="6" key="1">
    <citation type="submission" date="2022-07" db="EMBL/GenBank/DDBJ databases">
        <title>The genome of Lyophyllum shimeji provides insight into the initial evolution of ectomycorrhizal fungal genome.</title>
        <authorList>
            <person name="Kobayashi Y."/>
            <person name="Shibata T."/>
            <person name="Hirakawa H."/>
            <person name="Shigenobu S."/>
            <person name="Nishiyama T."/>
            <person name="Yamada A."/>
            <person name="Hasebe M."/>
            <person name="Kawaguchi M."/>
        </authorList>
    </citation>
    <scope>NUCLEOTIDE SEQUENCE</scope>
    <source>
        <strain evidence="6">AT787</strain>
    </source>
</reference>
<dbReference type="GO" id="GO:0003961">
    <property type="term" value="F:O-acetylhomoserine aminocarboxypropyltransferase activity"/>
    <property type="evidence" value="ECO:0007669"/>
    <property type="project" value="TreeGrafter"/>
</dbReference>
<dbReference type="OrthoDB" id="3512640at2759"/>
<dbReference type="PANTHER" id="PTHR43797:SF2">
    <property type="entry name" value="HOMOCYSTEINE_CYSTEINE SYNTHASE"/>
    <property type="match status" value="1"/>
</dbReference>
<dbReference type="Pfam" id="PF01053">
    <property type="entry name" value="Cys_Met_Meta_PP"/>
    <property type="match status" value="1"/>
</dbReference>
<dbReference type="GO" id="GO:0004124">
    <property type="term" value="F:cysteine synthase activity"/>
    <property type="evidence" value="ECO:0007669"/>
    <property type="project" value="TreeGrafter"/>
</dbReference>
<proteinExistence type="inferred from homology"/>
<dbReference type="CDD" id="cd00614">
    <property type="entry name" value="CGS_like"/>
    <property type="match status" value="1"/>
</dbReference>
<dbReference type="Gene3D" id="3.40.640.10">
    <property type="entry name" value="Type I PLP-dependent aspartate aminotransferase-like (Major domain)"/>
    <property type="match status" value="1"/>
</dbReference>
<evidence type="ECO:0000256" key="4">
    <source>
        <dbReference type="ARBA" id="ARBA00022898"/>
    </source>
</evidence>
<evidence type="ECO:0000256" key="2">
    <source>
        <dbReference type="ARBA" id="ARBA00009077"/>
    </source>
</evidence>
<dbReference type="InterPro" id="IPR015422">
    <property type="entry name" value="PyrdxlP-dep_Trfase_small"/>
</dbReference>
<dbReference type="InterPro" id="IPR015421">
    <property type="entry name" value="PyrdxlP-dep_Trfase_major"/>
</dbReference>
<dbReference type="GO" id="GO:0071269">
    <property type="term" value="P:L-homocysteine biosynthetic process"/>
    <property type="evidence" value="ECO:0007669"/>
    <property type="project" value="TreeGrafter"/>
</dbReference>
<dbReference type="GO" id="GO:0006535">
    <property type="term" value="P:cysteine biosynthetic process from serine"/>
    <property type="evidence" value="ECO:0007669"/>
    <property type="project" value="TreeGrafter"/>
</dbReference>
<sequence length="524" mass="55775">MDYNVKPEYLADLYPIKDRKLRFETLMLHGGTPYKDPATNAKAVPIYQTASFVFDSSAQGAALFDTSSVSGNSNIYSRIGNPTVDVFERRVAALEGGIAAIAASSGQAAQFMALTCLANAGDNIVSSSFIYGGTHNQLKVLFARYGITTKFAKGDSPEAMEALIDDKTKALYVESIGNPRYNVPDIPKLAELAHRHGIPLVVDNTFGACGTICRPLDLGADIIVESATKWIGGHGTTIGGVIVDSGRFNWGASTKFPGFTTPIEGDGGWVGTNLVGHTFWDVFREKSFTTKLRYDLLRDLGACLAPQSAWLFIQGLETLSLRVERHLSNAMALAKYLEAHPKVAWVSYLGLPSHEYHETAKRLLHGFGCVLSFGVKGGRGDVVVDNLKLHSSLANIGSVHSLVIHPASTTHSMLKEEERIAAGVTQDLLRVSVGTEHIDDIIEDFEIALSLLDVEGEGVQVKTAASIEDESPAVNGKAATNGTVNGVNGGLNGHLDGAVNGIAVNGKKAAGVEVNGTTVNGTVH</sequence>
<comment type="caution">
    <text evidence="6">The sequence shown here is derived from an EMBL/GenBank/DDBJ whole genome shotgun (WGS) entry which is preliminary data.</text>
</comment>